<proteinExistence type="predicted"/>
<dbReference type="OrthoDB" id="10249433at2759"/>
<dbReference type="PANTHER" id="PTHR11614">
    <property type="entry name" value="PHOSPHOLIPASE-RELATED"/>
    <property type="match status" value="1"/>
</dbReference>
<dbReference type="InterPro" id="IPR022742">
    <property type="entry name" value="Hydrolase_4"/>
</dbReference>
<keyword evidence="3" id="KW-1185">Reference proteome</keyword>
<organism evidence="2 3">
    <name type="scientific">Pseudovirgaria hyperparasitica</name>
    <dbReference type="NCBI Taxonomy" id="470096"/>
    <lineage>
        <taxon>Eukaryota</taxon>
        <taxon>Fungi</taxon>
        <taxon>Dikarya</taxon>
        <taxon>Ascomycota</taxon>
        <taxon>Pezizomycotina</taxon>
        <taxon>Dothideomycetes</taxon>
        <taxon>Dothideomycetes incertae sedis</taxon>
        <taxon>Acrospermales</taxon>
        <taxon>Acrospermaceae</taxon>
        <taxon>Pseudovirgaria</taxon>
    </lineage>
</organism>
<accession>A0A6A6W1R9</accession>
<protein>
    <submittedName>
        <fullName evidence="2">Lysophospholipase-like protein</fullName>
    </submittedName>
</protein>
<dbReference type="EMBL" id="ML996575">
    <property type="protein sequence ID" value="KAF2756495.1"/>
    <property type="molecule type" value="Genomic_DNA"/>
</dbReference>
<evidence type="ECO:0000259" key="1">
    <source>
        <dbReference type="Pfam" id="PF12146"/>
    </source>
</evidence>
<dbReference type="GeneID" id="54483016"/>
<name>A0A6A6W1R9_9PEZI</name>
<dbReference type="InterPro" id="IPR029058">
    <property type="entry name" value="AB_hydrolase_fold"/>
</dbReference>
<evidence type="ECO:0000313" key="3">
    <source>
        <dbReference type="Proteomes" id="UP000799437"/>
    </source>
</evidence>
<dbReference type="SUPFAM" id="SSF53474">
    <property type="entry name" value="alpha/beta-Hydrolases"/>
    <property type="match status" value="1"/>
</dbReference>
<dbReference type="RefSeq" id="XP_033598946.1">
    <property type="nucleotide sequence ID" value="XM_033741962.1"/>
</dbReference>
<evidence type="ECO:0000313" key="2">
    <source>
        <dbReference type="EMBL" id="KAF2756495.1"/>
    </source>
</evidence>
<dbReference type="Gene3D" id="3.40.50.1820">
    <property type="entry name" value="alpha/beta hydrolase"/>
    <property type="match status" value="1"/>
</dbReference>
<gene>
    <name evidence="2" type="ORF">EJ05DRAFT_440994</name>
</gene>
<dbReference type="Pfam" id="PF12146">
    <property type="entry name" value="Hydrolase_4"/>
    <property type="match status" value="1"/>
</dbReference>
<dbReference type="AlphaFoldDB" id="A0A6A6W1R9"/>
<sequence length="308" mass="34162">MSTVEGSLEFEDRKLYTKTWKTDGPAKARVAFVHGYSDHCGRYGIFFPTLASNGIEVCAFDQAGWGRSVQKPSERGLTGPTSRVHADITAFLNTLIPSSVPLFLMGHSMGGGEILTYAAMGPADTRQHIRGYLAEAPLIGLDPASQPLKLVLTLGKLAAKLAPNFQRTDKLKADYISRDPENNQSIVDDPLCHDTGTLEGLAGMFERADLLESGKLRISEGRGQGGRTRMWVSHGTGDRVCSFDATKKFCDREKKDIEDFEFKVYDGWYHQLHFEPSPDRETFANDVIEWILKRTDDTTADEGVQPKL</sequence>
<dbReference type="InterPro" id="IPR051044">
    <property type="entry name" value="MAG_DAG_Lipase"/>
</dbReference>
<reference evidence="2" key="1">
    <citation type="journal article" date="2020" name="Stud. Mycol.">
        <title>101 Dothideomycetes genomes: a test case for predicting lifestyles and emergence of pathogens.</title>
        <authorList>
            <person name="Haridas S."/>
            <person name="Albert R."/>
            <person name="Binder M."/>
            <person name="Bloem J."/>
            <person name="Labutti K."/>
            <person name="Salamov A."/>
            <person name="Andreopoulos B."/>
            <person name="Baker S."/>
            <person name="Barry K."/>
            <person name="Bills G."/>
            <person name="Bluhm B."/>
            <person name="Cannon C."/>
            <person name="Castanera R."/>
            <person name="Culley D."/>
            <person name="Daum C."/>
            <person name="Ezra D."/>
            <person name="Gonzalez J."/>
            <person name="Henrissat B."/>
            <person name="Kuo A."/>
            <person name="Liang C."/>
            <person name="Lipzen A."/>
            <person name="Lutzoni F."/>
            <person name="Magnuson J."/>
            <person name="Mondo S."/>
            <person name="Nolan M."/>
            <person name="Ohm R."/>
            <person name="Pangilinan J."/>
            <person name="Park H.-J."/>
            <person name="Ramirez L."/>
            <person name="Alfaro M."/>
            <person name="Sun H."/>
            <person name="Tritt A."/>
            <person name="Yoshinaga Y."/>
            <person name="Zwiers L.-H."/>
            <person name="Turgeon B."/>
            <person name="Goodwin S."/>
            <person name="Spatafora J."/>
            <person name="Crous P."/>
            <person name="Grigoriev I."/>
        </authorList>
    </citation>
    <scope>NUCLEOTIDE SEQUENCE</scope>
    <source>
        <strain evidence="2">CBS 121739</strain>
    </source>
</reference>
<feature type="domain" description="Serine aminopeptidase S33" evidence="1">
    <location>
        <begin position="25"/>
        <end position="276"/>
    </location>
</feature>
<dbReference type="Proteomes" id="UP000799437">
    <property type="component" value="Unassembled WGS sequence"/>
</dbReference>